<dbReference type="GO" id="GO:0006351">
    <property type="term" value="P:DNA-templated transcription"/>
    <property type="evidence" value="ECO:0007669"/>
    <property type="project" value="TreeGrafter"/>
</dbReference>
<evidence type="ECO:0000256" key="1">
    <source>
        <dbReference type="ARBA" id="ARBA00009437"/>
    </source>
</evidence>
<dbReference type="SUPFAM" id="SSF46785">
    <property type="entry name" value="Winged helix' DNA-binding domain"/>
    <property type="match status" value="1"/>
</dbReference>
<dbReference type="Pfam" id="PF00126">
    <property type="entry name" value="HTH_1"/>
    <property type="match status" value="1"/>
</dbReference>
<keyword evidence="7" id="KW-1185">Reference proteome</keyword>
<dbReference type="EMBL" id="CP046620">
    <property type="protein sequence ID" value="QHQ37027.1"/>
    <property type="molecule type" value="Genomic_DNA"/>
</dbReference>
<evidence type="ECO:0000313" key="7">
    <source>
        <dbReference type="Proteomes" id="UP000464495"/>
    </source>
</evidence>
<name>A0A6P1T4T8_9RHOB</name>
<dbReference type="FunFam" id="1.10.10.10:FF:000038">
    <property type="entry name" value="Glycine cleavage system transcriptional activator"/>
    <property type="match status" value="1"/>
</dbReference>
<dbReference type="Pfam" id="PF03466">
    <property type="entry name" value="LysR_substrate"/>
    <property type="match status" value="1"/>
</dbReference>
<dbReference type="InterPro" id="IPR036390">
    <property type="entry name" value="WH_DNA-bd_sf"/>
</dbReference>
<evidence type="ECO:0000313" key="6">
    <source>
        <dbReference type="EMBL" id="QHQ37027.1"/>
    </source>
</evidence>
<dbReference type="PROSITE" id="PS50931">
    <property type="entry name" value="HTH_LYSR"/>
    <property type="match status" value="1"/>
</dbReference>
<dbReference type="Gene3D" id="1.10.10.10">
    <property type="entry name" value="Winged helix-like DNA-binding domain superfamily/Winged helix DNA-binding domain"/>
    <property type="match status" value="1"/>
</dbReference>
<dbReference type="NCBIfam" id="NF008352">
    <property type="entry name" value="PRK11139.1"/>
    <property type="match status" value="1"/>
</dbReference>
<dbReference type="Gene3D" id="3.40.190.10">
    <property type="entry name" value="Periplasmic binding protein-like II"/>
    <property type="match status" value="2"/>
</dbReference>
<evidence type="ECO:0000256" key="2">
    <source>
        <dbReference type="ARBA" id="ARBA00023015"/>
    </source>
</evidence>
<keyword evidence="2" id="KW-0805">Transcription regulation</keyword>
<dbReference type="PRINTS" id="PR00039">
    <property type="entry name" value="HTHLYSR"/>
</dbReference>
<dbReference type="InterPro" id="IPR058163">
    <property type="entry name" value="LysR-type_TF_proteobact-type"/>
</dbReference>
<dbReference type="GO" id="GO:0043565">
    <property type="term" value="F:sequence-specific DNA binding"/>
    <property type="evidence" value="ECO:0007669"/>
    <property type="project" value="TreeGrafter"/>
</dbReference>
<dbReference type="InterPro" id="IPR000847">
    <property type="entry name" value="LysR_HTH_N"/>
</dbReference>
<dbReference type="PANTHER" id="PTHR30537:SF26">
    <property type="entry name" value="GLYCINE CLEAVAGE SYSTEM TRANSCRIPTIONAL ACTIVATOR"/>
    <property type="match status" value="1"/>
</dbReference>
<keyword evidence="3" id="KW-0238">DNA-binding</keyword>
<dbReference type="AlphaFoldDB" id="A0A6P1T4T8"/>
<organism evidence="6 7">
    <name type="scientific">Algicella marina</name>
    <dbReference type="NCBI Taxonomy" id="2683284"/>
    <lineage>
        <taxon>Bacteria</taxon>
        <taxon>Pseudomonadati</taxon>
        <taxon>Pseudomonadota</taxon>
        <taxon>Alphaproteobacteria</taxon>
        <taxon>Rhodobacterales</taxon>
        <taxon>Paracoccaceae</taxon>
        <taxon>Algicella</taxon>
    </lineage>
</organism>
<dbReference type="KEGG" id="amaq:GO499_18485"/>
<reference evidence="6 7" key="1">
    <citation type="submission" date="2019-12" db="EMBL/GenBank/DDBJ databases">
        <title>Complete genome sequence of Algicella marina strain 9Alg 56(T) isolated from the red alga Tichocarpus crinitus.</title>
        <authorList>
            <person name="Kim S.-G."/>
            <person name="Nedashkovskaya O.I."/>
        </authorList>
    </citation>
    <scope>NUCLEOTIDE SEQUENCE [LARGE SCALE GENOMIC DNA]</scope>
    <source>
        <strain evidence="6 7">9Alg 56</strain>
    </source>
</reference>
<protein>
    <submittedName>
        <fullName evidence="6">Transcriptional regulator GcvA</fullName>
    </submittedName>
</protein>
<proteinExistence type="inferred from homology"/>
<accession>A0A6P1T4T8</accession>
<dbReference type="GO" id="GO:0003700">
    <property type="term" value="F:DNA-binding transcription factor activity"/>
    <property type="evidence" value="ECO:0007669"/>
    <property type="project" value="InterPro"/>
</dbReference>
<dbReference type="PANTHER" id="PTHR30537">
    <property type="entry name" value="HTH-TYPE TRANSCRIPTIONAL REGULATOR"/>
    <property type="match status" value="1"/>
</dbReference>
<dbReference type="InterPro" id="IPR005119">
    <property type="entry name" value="LysR_subst-bd"/>
</dbReference>
<comment type="similarity">
    <text evidence="1">Belongs to the LysR transcriptional regulatory family.</text>
</comment>
<dbReference type="SUPFAM" id="SSF53850">
    <property type="entry name" value="Periplasmic binding protein-like II"/>
    <property type="match status" value="1"/>
</dbReference>
<evidence type="ECO:0000259" key="5">
    <source>
        <dbReference type="PROSITE" id="PS50931"/>
    </source>
</evidence>
<evidence type="ECO:0000256" key="4">
    <source>
        <dbReference type="ARBA" id="ARBA00023163"/>
    </source>
</evidence>
<dbReference type="RefSeq" id="WP_161863569.1">
    <property type="nucleotide sequence ID" value="NZ_CP046620.1"/>
</dbReference>
<dbReference type="InterPro" id="IPR036388">
    <property type="entry name" value="WH-like_DNA-bd_sf"/>
</dbReference>
<gene>
    <name evidence="6" type="primary">gcvA</name>
    <name evidence="6" type="ORF">GO499_18485</name>
</gene>
<evidence type="ECO:0000256" key="3">
    <source>
        <dbReference type="ARBA" id="ARBA00023125"/>
    </source>
</evidence>
<keyword evidence="4" id="KW-0804">Transcription</keyword>
<feature type="domain" description="HTH lysR-type" evidence="5">
    <location>
        <begin position="6"/>
        <end position="63"/>
    </location>
</feature>
<dbReference type="CDD" id="cd08432">
    <property type="entry name" value="PBP2_GcdR_TrpI_HvrB_AmpR_like"/>
    <property type="match status" value="1"/>
</dbReference>
<dbReference type="Proteomes" id="UP000464495">
    <property type="component" value="Chromosome"/>
</dbReference>
<sequence>MPDRLPPLNALRAFEAAARHLSFARAADELAVTPAALSFQIKNLEEHLGAPLFRRLNRAVELTEAGRVLLPDATEGFEALRRGWRGARRLQDSSTLVVTAGPAFTAKWLAPRLYNFAAAHPEIELRFVATLRMMDFDREEVDISIRYGLGQDEDLFSEPLYDGFLTPMMRPDVAERVKEPADLMKETLIHDDSLRFLPVVPNWERWLKAAGVAHGVLKGPRFSQADHALDLALEGAGVVLGRSSISLNLLRTGALVAPFRLALTTDAMFRLVCPKGQETRPAIRQFREWIHGEVAKDKPLAEGLDFVPAASIR</sequence>